<name>A0A368JFD9_9BACT</name>
<dbReference type="InterPro" id="IPR045767">
    <property type="entry name" value="DUF6134"/>
</dbReference>
<evidence type="ECO:0008006" key="3">
    <source>
        <dbReference type="Google" id="ProtNLM"/>
    </source>
</evidence>
<reference evidence="1 2" key="1">
    <citation type="submission" date="2018-07" db="EMBL/GenBank/DDBJ databases">
        <title>Genome analysis of Larkinella rosea.</title>
        <authorList>
            <person name="Zhou Z."/>
            <person name="Wang G."/>
        </authorList>
    </citation>
    <scope>NUCLEOTIDE SEQUENCE [LARGE SCALE GENOMIC DNA]</scope>
    <source>
        <strain evidence="2">zzj9</strain>
    </source>
</reference>
<keyword evidence="2" id="KW-1185">Reference proteome</keyword>
<dbReference type="OrthoDB" id="949196at2"/>
<accession>A0A368JFD9</accession>
<evidence type="ECO:0000313" key="2">
    <source>
        <dbReference type="Proteomes" id="UP000253383"/>
    </source>
</evidence>
<dbReference type="EMBL" id="QOWE01000033">
    <property type="protein sequence ID" value="RCR65975.1"/>
    <property type="molecule type" value="Genomic_DNA"/>
</dbReference>
<organism evidence="1 2">
    <name type="scientific">Larkinella punicea</name>
    <dbReference type="NCBI Taxonomy" id="2315727"/>
    <lineage>
        <taxon>Bacteria</taxon>
        <taxon>Pseudomonadati</taxon>
        <taxon>Bacteroidota</taxon>
        <taxon>Cytophagia</taxon>
        <taxon>Cytophagales</taxon>
        <taxon>Spirosomataceae</taxon>
        <taxon>Larkinella</taxon>
    </lineage>
</organism>
<comment type="caution">
    <text evidence="1">The sequence shown here is derived from an EMBL/GenBank/DDBJ whole genome shotgun (WGS) entry which is preliminary data.</text>
</comment>
<gene>
    <name evidence="1" type="ORF">DUE52_29285</name>
</gene>
<proteinExistence type="predicted"/>
<dbReference type="Pfam" id="PF19630">
    <property type="entry name" value="DUF6134"/>
    <property type="match status" value="1"/>
</dbReference>
<evidence type="ECO:0000313" key="1">
    <source>
        <dbReference type="EMBL" id="RCR65975.1"/>
    </source>
</evidence>
<sequence length="189" mass="22360">MLTCTRSFCQTVNQKYEIDIAGFRVGTMTVAQITSPGSVVYDQISDVEFWFFGKIKVYYKTVSRHDPTSRQLLHSDIDALSNHGNYQSDIIWKKDHYDINVRQYKYERKAIEPNPIDFTTMRLYFEEPVGRTRVFAEYFGNYATIEPTKKGSYRIRIDDREDEYFYTKGKLVKIIKKNPIKNFVIRSIE</sequence>
<dbReference type="AlphaFoldDB" id="A0A368JFD9"/>
<protein>
    <recommendedName>
        <fullName evidence="3">DUF3108 domain-containing protein</fullName>
    </recommendedName>
</protein>
<dbReference type="Proteomes" id="UP000253383">
    <property type="component" value="Unassembled WGS sequence"/>
</dbReference>